<dbReference type="RefSeq" id="WP_376949723.1">
    <property type="nucleotide sequence ID" value="NZ_JBHLSS010000177.1"/>
</dbReference>
<feature type="non-terminal residue" evidence="2">
    <location>
        <position position="1"/>
    </location>
</feature>
<dbReference type="Proteomes" id="UP001589891">
    <property type="component" value="Unassembled WGS sequence"/>
</dbReference>
<dbReference type="EMBL" id="JBHLSS010000177">
    <property type="protein sequence ID" value="MFC0712251.1"/>
    <property type="molecule type" value="Genomic_DNA"/>
</dbReference>
<evidence type="ECO:0000256" key="1">
    <source>
        <dbReference type="SAM" id="MobiDB-lite"/>
    </source>
</evidence>
<organism evidence="2 3">
    <name type="scientific">Azorhizophilus paspali</name>
    <name type="common">Azotobacter paspali</name>
    <dbReference type="NCBI Taxonomy" id="69963"/>
    <lineage>
        <taxon>Bacteria</taxon>
        <taxon>Pseudomonadati</taxon>
        <taxon>Pseudomonadota</taxon>
        <taxon>Gammaproteobacteria</taxon>
        <taxon>Pseudomonadales</taxon>
        <taxon>Pseudomonadaceae</taxon>
        <taxon>Azorhizophilus</taxon>
    </lineage>
</organism>
<sequence>HRGGPAMTIVPFKSKGGGNGGEPPHIDAESYTQLLDTLIGLFELCVKEGDQGWDITELERLTRQLERLAGRFTPPKGAA</sequence>
<proteinExistence type="predicted"/>
<reference evidence="2 3" key="1">
    <citation type="submission" date="2024-09" db="EMBL/GenBank/DDBJ databases">
        <authorList>
            <person name="Sun Q."/>
            <person name="Mori K."/>
        </authorList>
    </citation>
    <scope>NUCLEOTIDE SEQUENCE [LARGE SCALE GENOMIC DNA]</scope>
    <source>
        <strain evidence="2 3">NCAIM B.01794</strain>
    </source>
</reference>
<comment type="caution">
    <text evidence="2">The sequence shown here is derived from an EMBL/GenBank/DDBJ whole genome shotgun (WGS) entry which is preliminary data.</text>
</comment>
<keyword evidence="3" id="KW-1185">Reference proteome</keyword>
<accession>A0ABV6SRS4</accession>
<gene>
    <name evidence="2" type="ORF">ACFFGX_22870</name>
</gene>
<feature type="region of interest" description="Disordered" evidence="1">
    <location>
        <begin position="1"/>
        <end position="25"/>
    </location>
</feature>
<evidence type="ECO:0000313" key="2">
    <source>
        <dbReference type="EMBL" id="MFC0712251.1"/>
    </source>
</evidence>
<evidence type="ECO:0000313" key="3">
    <source>
        <dbReference type="Proteomes" id="UP001589891"/>
    </source>
</evidence>
<protein>
    <submittedName>
        <fullName evidence="2">Uncharacterized protein</fullName>
    </submittedName>
</protein>
<name>A0ABV6SRS4_AZOPA</name>